<organism evidence="2 3">
    <name type="scientific">Hyphomicrobium album</name>
    <dbReference type="NCBI Taxonomy" id="2665159"/>
    <lineage>
        <taxon>Bacteria</taxon>
        <taxon>Pseudomonadati</taxon>
        <taxon>Pseudomonadota</taxon>
        <taxon>Alphaproteobacteria</taxon>
        <taxon>Hyphomicrobiales</taxon>
        <taxon>Hyphomicrobiaceae</taxon>
        <taxon>Hyphomicrobium</taxon>
    </lineage>
</organism>
<keyword evidence="3" id="KW-1185">Reference proteome</keyword>
<feature type="chain" id="PRO_5026123757" evidence="1">
    <location>
        <begin position="18"/>
        <end position="67"/>
    </location>
</feature>
<reference evidence="2 3" key="1">
    <citation type="submission" date="2019-11" db="EMBL/GenBank/DDBJ databases">
        <title>Identification of a novel strain.</title>
        <authorList>
            <person name="Xu Q."/>
            <person name="Wang G."/>
        </authorList>
    </citation>
    <scope>NUCLEOTIDE SEQUENCE [LARGE SCALE GENOMIC DNA]</scope>
    <source>
        <strain evidence="3">xq</strain>
    </source>
</reference>
<gene>
    <name evidence="2" type="ORF">GIW81_12175</name>
</gene>
<dbReference type="Proteomes" id="UP000440694">
    <property type="component" value="Unassembled WGS sequence"/>
</dbReference>
<dbReference type="AlphaFoldDB" id="A0A6I3KKV6"/>
<comment type="caution">
    <text evidence="2">The sequence shown here is derived from an EMBL/GenBank/DDBJ whole genome shotgun (WGS) entry which is preliminary data.</text>
</comment>
<protein>
    <submittedName>
        <fullName evidence="2">Uncharacterized protein</fullName>
    </submittedName>
</protein>
<dbReference type="RefSeq" id="WP_154739434.1">
    <property type="nucleotide sequence ID" value="NZ_WMBQ01000001.1"/>
</dbReference>
<accession>A0A6I3KKV6</accession>
<dbReference type="EMBL" id="WMBQ01000001">
    <property type="protein sequence ID" value="MTD95089.1"/>
    <property type="molecule type" value="Genomic_DNA"/>
</dbReference>
<evidence type="ECO:0000313" key="2">
    <source>
        <dbReference type="EMBL" id="MTD95089.1"/>
    </source>
</evidence>
<evidence type="ECO:0000313" key="3">
    <source>
        <dbReference type="Proteomes" id="UP000440694"/>
    </source>
</evidence>
<sequence>MKYFLAMAVLAAPLAMAAAPTPAEAGPRDGYRCHMVKKTVWTWGKKRSKWVQVCRPRYSHGHRGHRH</sequence>
<proteinExistence type="predicted"/>
<keyword evidence="1" id="KW-0732">Signal</keyword>
<feature type="signal peptide" evidence="1">
    <location>
        <begin position="1"/>
        <end position="17"/>
    </location>
</feature>
<name>A0A6I3KKV6_9HYPH</name>
<evidence type="ECO:0000256" key="1">
    <source>
        <dbReference type="SAM" id="SignalP"/>
    </source>
</evidence>